<dbReference type="Proteomes" id="UP000664940">
    <property type="component" value="Unassembled WGS sequence"/>
</dbReference>
<dbReference type="AlphaFoldDB" id="A0A834AQA2"/>
<proteinExistence type="predicted"/>
<keyword evidence="1" id="KW-0675">Receptor</keyword>
<accession>A0A834AQA2</accession>
<organism evidence="1 2">
    <name type="scientific">Phyllostomus discolor</name>
    <name type="common">pale spear-nosed bat</name>
    <dbReference type="NCBI Taxonomy" id="89673"/>
    <lineage>
        <taxon>Eukaryota</taxon>
        <taxon>Metazoa</taxon>
        <taxon>Chordata</taxon>
        <taxon>Craniata</taxon>
        <taxon>Vertebrata</taxon>
        <taxon>Euteleostomi</taxon>
        <taxon>Mammalia</taxon>
        <taxon>Eutheria</taxon>
        <taxon>Laurasiatheria</taxon>
        <taxon>Chiroptera</taxon>
        <taxon>Yangochiroptera</taxon>
        <taxon>Phyllostomidae</taxon>
        <taxon>Phyllostominae</taxon>
        <taxon>Phyllostomus</taxon>
    </lineage>
</organism>
<reference evidence="1 2" key="1">
    <citation type="journal article" date="2020" name="Nature">
        <title>Six reference-quality genomes reveal evolution of bat adaptations.</title>
        <authorList>
            <person name="Jebb D."/>
            <person name="Huang Z."/>
            <person name="Pippel M."/>
            <person name="Hughes G.M."/>
            <person name="Lavrichenko K."/>
            <person name="Devanna P."/>
            <person name="Winkler S."/>
            <person name="Jermiin L.S."/>
            <person name="Skirmuntt E.C."/>
            <person name="Katzourakis A."/>
            <person name="Burkitt-Gray L."/>
            <person name="Ray D.A."/>
            <person name="Sullivan K.A.M."/>
            <person name="Roscito J.G."/>
            <person name="Kirilenko B.M."/>
            <person name="Davalos L.M."/>
            <person name="Corthals A.P."/>
            <person name="Power M.L."/>
            <person name="Jones G."/>
            <person name="Ransome R.D."/>
            <person name="Dechmann D.K.N."/>
            <person name="Locatelli A.G."/>
            <person name="Puechmaille S.J."/>
            <person name="Fedrigo O."/>
            <person name="Jarvis E.D."/>
            <person name="Hiller M."/>
            <person name="Vernes S.C."/>
            <person name="Myers E.W."/>
            <person name="Teeling E.C."/>
        </authorList>
    </citation>
    <scope>NUCLEOTIDE SEQUENCE [LARGE SCALE GENOMIC DNA]</scope>
    <source>
        <strain evidence="1">Bat1K_MPI-CBG_1</strain>
    </source>
</reference>
<comment type="caution">
    <text evidence="1">The sequence shown here is derived from an EMBL/GenBank/DDBJ whole genome shotgun (WGS) entry which is preliminary data.</text>
</comment>
<evidence type="ECO:0000313" key="2">
    <source>
        <dbReference type="Proteomes" id="UP000664940"/>
    </source>
</evidence>
<protein>
    <submittedName>
        <fullName evidence="1">GABA type A receptor associated protein like 1</fullName>
    </submittedName>
</protein>
<name>A0A834AQA2_9CHIR</name>
<gene>
    <name evidence="1" type="ORF">HJG60_005366</name>
</gene>
<evidence type="ECO:0000313" key="1">
    <source>
        <dbReference type="EMBL" id="KAF6118722.1"/>
    </source>
</evidence>
<sequence>MRTTTRKTIFCMWPTVMRVSMGSEWRKSSRWEHLDSGVGGGGVCGTWGREGGAPTMEETEGEDIWKHYTAHTVTIFSPAQLIFFAASSAQGESMSEQSYWISFA</sequence>
<dbReference type="EMBL" id="JABVXQ010000003">
    <property type="protein sequence ID" value="KAF6118722.1"/>
    <property type="molecule type" value="Genomic_DNA"/>
</dbReference>